<gene>
    <name evidence="1" type="ORF">CU098_005245</name>
</gene>
<name>A0A367K1R8_RHIST</name>
<comment type="caution">
    <text evidence="1">The sequence shown here is derived from an EMBL/GenBank/DDBJ whole genome shotgun (WGS) entry which is preliminary data.</text>
</comment>
<dbReference type="OrthoDB" id="10639143at2759"/>
<sequence length="161" mass="19219">CCFRQWSSPQHQRTLCINLRNNWTIHYTKLSCYYFYKCELSSNATNSIKPTVQKNQKIEKKSFFMEDKQTPVPTHLNKRKFIEESSQSEFAKRTKRQHNNDPAHLTFFDKSMHNYISIAILNKMKNSKRLDPNLLKVKNDSTRQCFQWNYGKCCIFCCSRA</sequence>
<organism evidence="1 2">
    <name type="scientific">Rhizopus stolonifer</name>
    <name type="common">Rhizopus nigricans</name>
    <dbReference type="NCBI Taxonomy" id="4846"/>
    <lineage>
        <taxon>Eukaryota</taxon>
        <taxon>Fungi</taxon>
        <taxon>Fungi incertae sedis</taxon>
        <taxon>Mucoromycota</taxon>
        <taxon>Mucoromycotina</taxon>
        <taxon>Mucoromycetes</taxon>
        <taxon>Mucorales</taxon>
        <taxon>Mucorineae</taxon>
        <taxon>Rhizopodaceae</taxon>
        <taxon>Rhizopus</taxon>
    </lineage>
</organism>
<protein>
    <submittedName>
        <fullName evidence="1">Uncharacterized protein</fullName>
    </submittedName>
</protein>
<accession>A0A367K1R8</accession>
<feature type="non-terminal residue" evidence="1">
    <location>
        <position position="1"/>
    </location>
</feature>
<dbReference type="EMBL" id="PJQM01002352">
    <property type="protein sequence ID" value="RCH96089.1"/>
    <property type="molecule type" value="Genomic_DNA"/>
</dbReference>
<evidence type="ECO:0000313" key="1">
    <source>
        <dbReference type="EMBL" id="RCH96089.1"/>
    </source>
</evidence>
<keyword evidence="2" id="KW-1185">Reference proteome</keyword>
<proteinExistence type="predicted"/>
<evidence type="ECO:0000313" key="2">
    <source>
        <dbReference type="Proteomes" id="UP000253551"/>
    </source>
</evidence>
<reference evidence="1 2" key="1">
    <citation type="journal article" date="2018" name="G3 (Bethesda)">
        <title>Phylogenetic and Phylogenomic Definition of Rhizopus Species.</title>
        <authorList>
            <person name="Gryganskyi A.P."/>
            <person name="Golan J."/>
            <person name="Dolatabadi S."/>
            <person name="Mondo S."/>
            <person name="Robb S."/>
            <person name="Idnurm A."/>
            <person name="Muszewska A."/>
            <person name="Steczkiewicz K."/>
            <person name="Masonjones S."/>
            <person name="Liao H.L."/>
            <person name="Gajdeczka M.T."/>
            <person name="Anike F."/>
            <person name="Vuek A."/>
            <person name="Anishchenko I.M."/>
            <person name="Voigt K."/>
            <person name="de Hoog G.S."/>
            <person name="Smith M.E."/>
            <person name="Heitman J."/>
            <person name="Vilgalys R."/>
            <person name="Stajich J.E."/>
        </authorList>
    </citation>
    <scope>NUCLEOTIDE SEQUENCE [LARGE SCALE GENOMIC DNA]</scope>
    <source>
        <strain evidence="1 2">LSU 92-RS-03</strain>
    </source>
</reference>
<dbReference type="AlphaFoldDB" id="A0A367K1R8"/>
<dbReference type="Proteomes" id="UP000253551">
    <property type="component" value="Unassembled WGS sequence"/>
</dbReference>